<feature type="domain" description="RlpA-like protein double-psi beta-barrel" evidence="3">
    <location>
        <begin position="47"/>
        <end position="139"/>
    </location>
</feature>
<name>A0A975NLJ5_9BRAD</name>
<dbReference type="KEGG" id="bsei:KMZ68_16925"/>
<feature type="region of interest" description="Disordered" evidence="1">
    <location>
        <begin position="161"/>
        <end position="191"/>
    </location>
</feature>
<sequence>MMLFRSGAAICGAVVALAISVAVARSEIGEVHSSAVVNAASGDAIVGAASTYNPFRPGWREGGPDTASGERYDPSVWAAAIRTSLRQKFGGVLFGARPTYALVEAVGKKVIVKINDVGPLTPGRIIDLNERAMRHFDPSLQLGVIYGVSVRPLSGDYWTPGPVGGTSHANEVEHDPPGQWERLDDVAATDL</sequence>
<evidence type="ECO:0000256" key="2">
    <source>
        <dbReference type="SAM" id="SignalP"/>
    </source>
</evidence>
<feature type="chain" id="PRO_5036965761" evidence="2">
    <location>
        <begin position="25"/>
        <end position="191"/>
    </location>
</feature>
<feature type="compositionally biased region" description="Basic and acidic residues" evidence="1">
    <location>
        <begin position="170"/>
        <end position="185"/>
    </location>
</feature>
<dbReference type="PANTHER" id="PTHR34183:SF8">
    <property type="entry name" value="ENDOLYTIC PEPTIDOGLYCAN TRANSGLYCOSYLASE RLPA-RELATED"/>
    <property type="match status" value="1"/>
</dbReference>
<dbReference type="InterPro" id="IPR009009">
    <property type="entry name" value="RlpA-like_DPBB"/>
</dbReference>
<evidence type="ECO:0000313" key="5">
    <source>
        <dbReference type="Proteomes" id="UP000680805"/>
    </source>
</evidence>
<dbReference type="EMBL" id="CP076135">
    <property type="protein sequence ID" value="QWG16674.1"/>
    <property type="molecule type" value="Genomic_DNA"/>
</dbReference>
<dbReference type="Gene3D" id="2.40.40.10">
    <property type="entry name" value="RlpA-like domain"/>
    <property type="match status" value="1"/>
</dbReference>
<accession>A0A975NLJ5</accession>
<reference evidence="4" key="1">
    <citation type="submission" date="2021-06" db="EMBL/GenBank/DDBJ databases">
        <title>Bradyrhizobium sp. S2-11-2 Genome sequencing.</title>
        <authorList>
            <person name="Jin L."/>
        </authorList>
    </citation>
    <scope>NUCLEOTIDE SEQUENCE</scope>
    <source>
        <strain evidence="4">S2-11-2</strain>
    </source>
</reference>
<evidence type="ECO:0000256" key="1">
    <source>
        <dbReference type="SAM" id="MobiDB-lite"/>
    </source>
</evidence>
<dbReference type="InterPro" id="IPR036908">
    <property type="entry name" value="RlpA-like_sf"/>
</dbReference>
<dbReference type="Pfam" id="PF03330">
    <property type="entry name" value="DPBB_1"/>
    <property type="match status" value="1"/>
</dbReference>
<proteinExistence type="predicted"/>
<feature type="signal peptide" evidence="2">
    <location>
        <begin position="1"/>
        <end position="24"/>
    </location>
</feature>
<evidence type="ECO:0000259" key="3">
    <source>
        <dbReference type="Pfam" id="PF03330"/>
    </source>
</evidence>
<dbReference type="Proteomes" id="UP000680805">
    <property type="component" value="Chromosome"/>
</dbReference>
<gene>
    <name evidence="4" type="ORF">KMZ68_16925</name>
</gene>
<protein>
    <submittedName>
        <fullName evidence="4">Septal ring lytic transglycosylase RlpA family protein</fullName>
    </submittedName>
</protein>
<dbReference type="CDD" id="cd22268">
    <property type="entry name" value="DPBB_RlpA-like"/>
    <property type="match status" value="1"/>
</dbReference>
<keyword evidence="2" id="KW-0732">Signal</keyword>
<dbReference type="PANTHER" id="PTHR34183">
    <property type="entry name" value="ENDOLYTIC PEPTIDOGLYCAN TRANSGLYCOSYLASE RLPA"/>
    <property type="match status" value="1"/>
</dbReference>
<evidence type="ECO:0000313" key="4">
    <source>
        <dbReference type="EMBL" id="QWG16674.1"/>
    </source>
</evidence>
<organism evidence="4 5">
    <name type="scientific">Bradyrhizobium sediminis</name>
    <dbReference type="NCBI Taxonomy" id="2840469"/>
    <lineage>
        <taxon>Bacteria</taxon>
        <taxon>Pseudomonadati</taxon>
        <taxon>Pseudomonadota</taxon>
        <taxon>Alphaproteobacteria</taxon>
        <taxon>Hyphomicrobiales</taxon>
        <taxon>Nitrobacteraceae</taxon>
        <taxon>Bradyrhizobium</taxon>
    </lineage>
</organism>
<dbReference type="AlphaFoldDB" id="A0A975NLJ5"/>